<protein>
    <submittedName>
        <fullName evidence="2">Uncharacterized protein</fullName>
    </submittedName>
</protein>
<gene>
    <name evidence="2" type="ORF">CRG98_028338</name>
</gene>
<name>A0A2I0J4W7_PUNGR</name>
<evidence type="ECO:0000256" key="1">
    <source>
        <dbReference type="SAM" id="MobiDB-lite"/>
    </source>
</evidence>
<evidence type="ECO:0000313" key="2">
    <source>
        <dbReference type="EMBL" id="PKI51274.1"/>
    </source>
</evidence>
<comment type="caution">
    <text evidence="2">The sequence shown here is derived from an EMBL/GenBank/DDBJ whole genome shotgun (WGS) entry which is preliminary data.</text>
</comment>
<keyword evidence="3" id="KW-1185">Reference proteome</keyword>
<dbReference type="Proteomes" id="UP000233551">
    <property type="component" value="Unassembled WGS sequence"/>
</dbReference>
<reference evidence="2 3" key="1">
    <citation type="submission" date="2017-11" db="EMBL/GenBank/DDBJ databases">
        <title>De-novo sequencing of pomegranate (Punica granatum L.) genome.</title>
        <authorList>
            <person name="Akparov Z."/>
            <person name="Amiraslanov A."/>
            <person name="Hajiyeva S."/>
            <person name="Abbasov M."/>
            <person name="Kaur K."/>
            <person name="Hamwieh A."/>
            <person name="Solovyev V."/>
            <person name="Salamov A."/>
            <person name="Braich B."/>
            <person name="Kosarev P."/>
            <person name="Mahmoud A."/>
            <person name="Hajiyev E."/>
            <person name="Babayeva S."/>
            <person name="Izzatullayeva V."/>
            <person name="Mammadov A."/>
            <person name="Mammadov A."/>
            <person name="Sharifova S."/>
            <person name="Ojaghi J."/>
            <person name="Eynullazada K."/>
            <person name="Bayramov B."/>
            <person name="Abdulazimova A."/>
            <person name="Shahmuradov I."/>
        </authorList>
    </citation>
    <scope>NUCLEOTIDE SEQUENCE [LARGE SCALE GENOMIC DNA]</scope>
    <source>
        <strain evidence="3">cv. AG2017</strain>
        <tissue evidence="2">Leaf</tissue>
    </source>
</reference>
<accession>A0A2I0J4W7</accession>
<dbReference type="AlphaFoldDB" id="A0A2I0J4W7"/>
<sequence length="91" mass="10003">MFASGFPVVNSVPSFGRKSSVGAGGPKWGADSTHVDLFCWLDRGDLMALDATQTLLYLRYLTILGKPFPKVYGLGLTKTFFEWVRIGVSEI</sequence>
<organism evidence="2 3">
    <name type="scientific">Punica granatum</name>
    <name type="common">Pomegranate</name>
    <dbReference type="NCBI Taxonomy" id="22663"/>
    <lineage>
        <taxon>Eukaryota</taxon>
        <taxon>Viridiplantae</taxon>
        <taxon>Streptophyta</taxon>
        <taxon>Embryophyta</taxon>
        <taxon>Tracheophyta</taxon>
        <taxon>Spermatophyta</taxon>
        <taxon>Magnoliopsida</taxon>
        <taxon>eudicotyledons</taxon>
        <taxon>Gunneridae</taxon>
        <taxon>Pentapetalae</taxon>
        <taxon>rosids</taxon>
        <taxon>malvids</taxon>
        <taxon>Myrtales</taxon>
        <taxon>Lythraceae</taxon>
        <taxon>Punica</taxon>
    </lineage>
</organism>
<evidence type="ECO:0000313" key="3">
    <source>
        <dbReference type="Proteomes" id="UP000233551"/>
    </source>
</evidence>
<proteinExistence type="predicted"/>
<dbReference type="EMBL" id="PGOL01002022">
    <property type="protein sequence ID" value="PKI51274.1"/>
    <property type="molecule type" value="Genomic_DNA"/>
</dbReference>
<feature type="region of interest" description="Disordered" evidence="1">
    <location>
        <begin position="1"/>
        <end position="28"/>
    </location>
</feature>